<protein>
    <submittedName>
        <fullName evidence="1">Uncharacterized protein</fullName>
    </submittedName>
</protein>
<dbReference type="Proteomes" id="UP001596241">
    <property type="component" value="Unassembled WGS sequence"/>
</dbReference>
<gene>
    <name evidence="1" type="ORF">ACFP3M_02970</name>
</gene>
<reference evidence="2" key="1">
    <citation type="journal article" date="2019" name="Int. J. Syst. Evol. Microbiol.">
        <title>The Global Catalogue of Microorganisms (GCM) 10K type strain sequencing project: providing services to taxonomists for standard genome sequencing and annotation.</title>
        <authorList>
            <consortium name="The Broad Institute Genomics Platform"/>
            <consortium name="The Broad Institute Genome Sequencing Center for Infectious Disease"/>
            <person name="Wu L."/>
            <person name="Ma J."/>
        </authorList>
    </citation>
    <scope>NUCLEOTIDE SEQUENCE [LARGE SCALE GENOMIC DNA]</scope>
    <source>
        <strain evidence="2">CGMCC 1.15809</strain>
    </source>
</reference>
<dbReference type="RefSeq" id="WP_345082574.1">
    <property type="nucleotide sequence ID" value="NZ_BAAAWG010000006.1"/>
</dbReference>
<comment type="caution">
    <text evidence="1">The sequence shown here is derived from an EMBL/GenBank/DDBJ whole genome shotgun (WGS) entry which is preliminary data.</text>
</comment>
<accession>A0ABW1FBT5</accession>
<dbReference type="EMBL" id="JBHSPW010000001">
    <property type="protein sequence ID" value="MFC5891783.1"/>
    <property type="molecule type" value="Genomic_DNA"/>
</dbReference>
<organism evidence="1 2">
    <name type="scientific">Streptomyces ramulosus</name>
    <dbReference type="NCBI Taxonomy" id="47762"/>
    <lineage>
        <taxon>Bacteria</taxon>
        <taxon>Bacillati</taxon>
        <taxon>Actinomycetota</taxon>
        <taxon>Actinomycetes</taxon>
        <taxon>Kitasatosporales</taxon>
        <taxon>Streptomycetaceae</taxon>
        <taxon>Streptomyces</taxon>
    </lineage>
</organism>
<keyword evidence="2" id="KW-1185">Reference proteome</keyword>
<evidence type="ECO:0000313" key="2">
    <source>
        <dbReference type="Proteomes" id="UP001596241"/>
    </source>
</evidence>
<evidence type="ECO:0000313" key="1">
    <source>
        <dbReference type="EMBL" id="MFC5891783.1"/>
    </source>
</evidence>
<proteinExistence type="predicted"/>
<name>A0ABW1FBT5_9ACTN</name>
<sequence>MLQLQQRQVTDAFGEFPQIRDGVGVRGEGEAGAAHIDLPGPGRRTVPADGVLWASTPAFGMVEAPVDRVRAARVRRAVASSRYSGGCGSGPLRCQPQLFGRRGCQHTVVGTGRARR</sequence>